<evidence type="ECO:0000256" key="8">
    <source>
        <dbReference type="ARBA" id="ARBA00022679"/>
    </source>
</evidence>
<dbReference type="CDD" id="cd03354">
    <property type="entry name" value="LbH_SAT"/>
    <property type="match status" value="1"/>
</dbReference>
<keyword evidence="10 12" id="KW-0012">Acyltransferase</keyword>
<evidence type="ECO:0000256" key="7">
    <source>
        <dbReference type="ARBA" id="ARBA00022605"/>
    </source>
</evidence>
<dbReference type="FunFam" id="1.10.3130.10:FF:000002">
    <property type="entry name" value="Serine acetyltransferase"/>
    <property type="match status" value="1"/>
</dbReference>
<sequence length="225" mass="24958">MFARLREDIQSVQERDPAARSALEVFFCYPGLHAIWFHRFSHWCWRHEFFFLGRFLSHLGRFFTGIEIHPGATIGRRLFIDHGMGVVIGETAEIGDDVTIYHGVTLGGVSLEKKKRHPTIGSNAIIGSGAKVLGPFTVGDGAKIGSNSVVVKEVPPNASVVGIPGRVVMATEKPKEKADFEHGKLPDPEAKAISCLFEQLRELERKYAELSADHAALRREVEGER</sequence>
<evidence type="ECO:0000256" key="6">
    <source>
        <dbReference type="ARBA" id="ARBA00022490"/>
    </source>
</evidence>
<organism evidence="15 16">
    <name type="scientific">Geobacter pickeringii</name>
    <dbReference type="NCBI Taxonomy" id="345632"/>
    <lineage>
        <taxon>Bacteria</taxon>
        <taxon>Pseudomonadati</taxon>
        <taxon>Thermodesulfobacteriota</taxon>
        <taxon>Desulfuromonadia</taxon>
        <taxon>Geobacterales</taxon>
        <taxon>Geobacteraceae</taxon>
        <taxon>Geobacter</taxon>
    </lineage>
</organism>
<protein>
    <recommendedName>
        <fullName evidence="5 12">Serine acetyltransferase</fullName>
        <ecNumber evidence="4 12">2.3.1.30</ecNumber>
    </recommendedName>
</protein>
<dbReference type="InterPro" id="IPR045304">
    <property type="entry name" value="LbH_SAT"/>
</dbReference>
<dbReference type="GO" id="GO:0005737">
    <property type="term" value="C:cytoplasm"/>
    <property type="evidence" value="ECO:0007669"/>
    <property type="project" value="UniProtKB-SubCell"/>
</dbReference>
<dbReference type="Proteomes" id="UP000057609">
    <property type="component" value="Chromosome"/>
</dbReference>
<evidence type="ECO:0000256" key="10">
    <source>
        <dbReference type="ARBA" id="ARBA00023315"/>
    </source>
</evidence>
<dbReference type="Pfam" id="PF00132">
    <property type="entry name" value="Hexapep"/>
    <property type="match status" value="1"/>
</dbReference>
<dbReference type="KEGG" id="gpi:GPICK_03795"/>
<accession>A0A0B5BC45</accession>
<dbReference type="FunFam" id="2.160.10.10:FF:000007">
    <property type="entry name" value="Serine acetyltransferase"/>
    <property type="match status" value="1"/>
</dbReference>
<dbReference type="HOGENOM" id="CLU_051638_10_0_7"/>
<reference evidence="15 16" key="1">
    <citation type="journal article" date="2015" name="Genome Announc.">
        <title>Complete Genome of Geobacter pickeringii G13T, a Metal-Reducing Isolate from Sedimentary Kaolin Deposits.</title>
        <authorList>
            <person name="Badalamenti J.P."/>
            <person name="Bond D.R."/>
        </authorList>
    </citation>
    <scope>NUCLEOTIDE SEQUENCE [LARGE SCALE GENOMIC DNA]</scope>
    <source>
        <strain evidence="15 16">G13</strain>
    </source>
</reference>
<comment type="similarity">
    <text evidence="3 12">Belongs to the transferase hexapeptide repeat family.</text>
</comment>
<dbReference type="EC" id="2.3.1.30" evidence="4 12"/>
<evidence type="ECO:0000259" key="14">
    <source>
        <dbReference type="Pfam" id="PF06426"/>
    </source>
</evidence>
<dbReference type="InterPro" id="IPR053376">
    <property type="entry name" value="Serine_acetyltransferase"/>
</dbReference>
<dbReference type="AlphaFoldDB" id="A0A0B5BC45"/>
<comment type="subcellular location">
    <subcellularLocation>
        <location evidence="1">Cytoplasm</location>
    </subcellularLocation>
</comment>
<dbReference type="OrthoDB" id="9801456at2"/>
<evidence type="ECO:0000256" key="1">
    <source>
        <dbReference type="ARBA" id="ARBA00004496"/>
    </source>
</evidence>
<evidence type="ECO:0000256" key="2">
    <source>
        <dbReference type="ARBA" id="ARBA00004876"/>
    </source>
</evidence>
<evidence type="ECO:0000313" key="16">
    <source>
        <dbReference type="Proteomes" id="UP000057609"/>
    </source>
</evidence>
<dbReference type="GO" id="GO:0006535">
    <property type="term" value="P:cysteine biosynthetic process from serine"/>
    <property type="evidence" value="ECO:0007669"/>
    <property type="project" value="InterPro"/>
</dbReference>
<dbReference type="EMBL" id="CP009788">
    <property type="protein sequence ID" value="AJE02609.1"/>
    <property type="molecule type" value="Genomic_DNA"/>
</dbReference>
<evidence type="ECO:0000256" key="13">
    <source>
        <dbReference type="SAM" id="Coils"/>
    </source>
</evidence>
<evidence type="ECO:0000256" key="9">
    <source>
        <dbReference type="ARBA" id="ARBA00022737"/>
    </source>
</evidence>
<dbReference type="InterPro" id="IPR010493">
    <property type="entry name" value="Ser_AcTrfase_N"/>
</dbReference>
<evidence type="ECO:0000256" key="4">
    <source>
        <dbReference type="ARBA" id="ARBA00013266"/>
    </source>
</evidence>
<dbReference type="NCBIfam" id="TIGR01172">
    <property type="entry name" value="cysE"/>
    <property type="match status" value="1"/>
</dbReference>
<gene>
    <name evidence="15" type="ORF">GPICK_03795</name>
</gene>
<keyword evidence="6" id="KW-0963">Cytoplasm</keyword>
<keyword evidence="9" id="KW-0677">Repeat</keyword>
<dbReference type="InterPro" id="IPR001451">
    <property type="entry name" value="Hexapep"/>
</dbReference>
<evidence type="ECO:0000256" key="3">
    <source>
        <dbReference type="ARBA" id="ARBA00007274"/>
    </source>
</evidence>
<dbReference type="Gene3D" id="2.160.10.10">
    <property type="entry name" value="Hexapeptide repeat proteins"/>
    <property type="match status" value="1"/>
</dbReference>
<dbReference type="UniPathway" id="UPA00136">
    <property type="reaction ID" value="UER00199"/>
</dbReference>
<evidence type="ECO:0000256" key="5">
    <source>
        <dbReference type="ARBA" id="ARBA00018522"/>
    </source>
</evidence>
<keyword evidence="16" id="KW-1185">Reference proteome</keyword>
<keyword evidence="13" id="KW-0175">Coiled coil</keyword>
<comment type="pathway">
    <text evidence="2">Amino-acid biosynthesis; L-cysteine biosynthesis; L-cysteine from L-serine: step 1/2.</text>
</comment>
<evidence type="ECO:0000256" key="11">
    <source>
        <dbReference type="ARBA" id="ARBA00049486"/>
    </source>
</evidence>
<dbReference type="PANTHER" id="PTHR42811">
    <property type="entry name" value="SERINE ACETYLTRANSFERASE"/>
    <property type="match status" value="1"/>
</dbReference>
<comment type="catalytic activity">
    <reaction evidence="11 12">
        <text>L-serine + acetyl-CoA = O-acetyl-L-serine + CoA</text>
        <dbReference type="Rhea" id="RHEA:24560"/>
        <dbReference type="ChEBI" id="CHEBI:33384"/>
        <dbReference type="ChEBI" id="CHEBI:57287"/>
        <dbReference type="ChEBI" id="CHEBI:57288"/>
        <dbReference type="ChEBI" id="CHEBI:58340"/>
        <dbReference type="EC" id="2.3.1.30"/>
    </reaction>
</comment>
<feature type="domain" description="Serine acetyltransferase N-terminal" evidence="14">
    <location>
        <begin position="3"/>
        <end position="35"/>
    </location>
</feature>
<evidence type="ECO:0000313" key="15">
    <source>
        <dbReference type="EMBL" id="AJE02609.1"/>
    </source>
</evidence>
<dbReference type="GO" id="GO:0009001">
    <property type="term" value="F:serine O-acetyltransferase activity"/>
    <property type="evidence" value="ECO:0007669"/>
    <property type="project" value="UniProtKB-EC"/>
</dbReference>
<dbReference type="PIRSF" id="PIRSF000441">
    <property type="entry name" value="CysE"/>
    <property type="match status" value="1"/>
</dbReference>
<dbReference type="Pfam" id="PF06426">
    <property type="entry name" value="SATase_N"/>
    <property type="match status" value="1"/>
</dbReference>
<dbReference type="STRING" id="345632.GPICK_03795"/>
<dbReference type="RefSeq" id="WP_039740641.1">
    <property type="nucleotide sequence ID" value="NZ_CP009788.1"/>
</dbReference>
<name>A0A0B5BC45_9BACT</name>
<dbReference type="NCBIfam" id="NF041874">
    <property type="entry name" value="EPS_EpsC"/>
    <property type="match status" value="1"/>
</dbReference>
<dbReference type="SUPFAM" id="SSF51161">
    <property type="entry name" value="Trimeric LpxA-like enzymes"/>
    <property type="match status" value="1"/>
</dbReference>
<proteinExistence type="inferred from homology"/>
<dbReference type="InterPro" id="IPR042122">
    <property type="entry name" value="Ser_AcTrfase_N_sf"/>
</dbReference>
<dbReference type="Gene3D" id="1.10.3130.10">
    <property type="entry name" value="serine acetyltransferase, domain 1"/>
    <property type="match status" value="1"/>
</dbReference>
<evidence type="ECO:0000256" key="12">
    <source>
        <dbReference type="PIRNR" id="PIRNR000441"/>
    </source>
</evidence>
<dbReference type="InterPro" id="IPR011004">
    <property type="entry name" value="Trimer_LpxA-like_sf"/>
</dbReference>
<keyword evidence="8 12" id="KW-0808">Transferase</keyword>
<dbReference type="InterPro" id="IPR005881">
    <property type="entry name" value="Ser_O-AcTrfase"/>
</dbReference>
<keyword evidence="7" id="KW-0028">Amino-acid biosynthesis</keyword>
<feature type="coiled-coil region" evidence="13">
    <location>
        <begin position="193"/>
        <end position="220"/>
    </location>
</feature>